<dbReference type="PANTHER" id="PTHR33392">
    <property type="entry name" value="POLYISOPRENYL-TEICHOIC ACID--PEPTIDOGLYCAN TEICHOIC ACID TRANSFERASE TAGU"/>
    <property type="match status" value="1"/>
</dbReference>
<accession>A0A3P1T3F7</accession>
<feature type="region of interest" description="Disordered" evidence="2">
    <location>
        <begin position="1"/>
        <end position="94"/>
    </location>
</feature>
<dbReference type="RefSeq" id="WP_124845332.1">
    <property type="nucleotide sequence ID" value="NZ_RQZG01000014.1"/>
</dbReference>
<dbReference type="Pfam" id="PF03816">
    <property type="entry name" value="LytR_cpsA_psr"/>
    <property type="match status" value="1"/>
</dbReference>
<keyword evidence="3" id="KW-0472">Membrane</keyword>
<reference evidence="5 6" key="1">
    <citation type="submission" date="2018-11" db="EMBL/GenBank/DDBJ databases">
        <title>Genomes From Bacteria Associated with the Canine Oral Cavity: a Test Case for Automated Genome-Based Taxonomic Assignment.</title>
        <authorList>
            <person name="Coil D.A."/>
            <person name="Jospin G."/>
            <person name="Darling A.E."/>
            <person name="Wallis C."/>
            <person name="Davis I.J."/>
            <person name="Harris S."/>
            <person name="Eisen J.A."/>
            <person name="Holcombe L.J."/>
            <person name="O'Flynn C."/>
        </authorList>
    </citation>
    <scope>NUCLEOTIDE SEQUENCE [LARGE SCALE GENOMIC DNA]</scope>
    <source>
        <strain evidence="5 6">OH887_COT-365</strain>
    </source>
</reference>
<organism evidence="5 6">
    <name type="scientific">Arachnia propionica</name>
    <dbReference type="NCBI Taxonomy" id="1750"/>
    <lineage>
        <taxon>Bacteria</taxon>
        <taxon>Bacillati</taxon>
        <taxon>Actinomycetota</taxon>
        <taxon>Actinomycetes</taxon>
        <taxon>Propionibacteriales</taxon>
        <taxon>Propionibacteriaceae</taxon>
        <taxon>Arachnia</taxon>
    </lineage>
</organism>
<dbReference type="EMBL" id="RQZG01000014">
    <property type="protein sequence ID" value="RRD04032.1"/>
    <property type="molecule type" value="Genomic_DNA"/>
</dbReference>
<dbReference type="OrthoDB" id="9782542at2"/>
<dbReference type="InterPro" id="IPR004474">
    <property type="entry name" value="LytR_CpsA_psr"/>
</dbReference>
<dbReference type="NCBIfam" id="TIGR00350">
    <property type="entry name" value="lytR_cpsA_psr"/>
    <property type="match status" value="1"/>
</dbReference>
<feature type="region of interest" description="Disordered" evidence="2">
    <location>
        <begin position="149"/>
        <end position="169"/>
    </location>
</feature>
<dbReference type="Gene3D" id="3.40.630.190">
    <property type="entry name" value="LCP protein"/>
    <property type="match status" value="1"/>
</dbReference>
<dbReference type="Proteomes" id="UP000280819">
    <property type="component" value="Unassembled WGS sequence"/>
</dbReference>
<dbReference type="AlphaFoldDB" id="A0A3P1T3F7"/>
<dbReference type="PANTHER" id="PTHR33392:SF6">
    <property type="entry name" value="POLYISOPRENYL-TEICHOIC ACID--PEPTIDOGLYCAN TEICHOIC ACID TRANSFERASE TAGU"/>
    <property type="match status" value="1"/>
</dbReference>
<comment type="similarity">
    <text evidence="1">Belongs to the LytR/CpsA/Psr (LCP) family.</text>
</comment>
<sequence length="409" mass="44107">MAEDRRNADLDWLYRREPDPQPTRIQRPEEVAGLAADNQYRVDRGGYPTPPPPQAQPSYHQPGPTPPPPPTHPPYRPGPPAAPPPPRSTRRRPRRPLRRIVGALVLAWLLYLVAVPIYAWTSVSQVDATPTGDRPAEQPGTTVLLVGSDGRDELTDEQRGELGTGDTEGRRTDTMILLHLPEKGEPAMISLPRDSWVKVPGKGEAKLNAAFAWGGAPLLVQTIEQNTGIRIDGYLEIGFLGVVEAVDAVGGIEVCPEEPIQDEDSHLDLPAGCQTLDGKTALGYVRMRKADPTGDLGRMARQREVIGKVAKKALHPFSVLNPVTYWNLNMAAGHTLGRGKDTGPGETLGGARVFLSAASGAGLSLSVPVADANARRDGQSVMLWDKEASQEVFSAVIKGDSTPLAKYAK</sequence>
<feature type="compositionally biased region" description="Basic and acidic residues" evidence="2">
    <location>
        <begin position="1"/>
        <end position="19"/>
    </location>
</feature>
<dbReference type="InterPro" id="IPR050922">
    <property type="entry name" value="LytR/CpsA/Psr_CW_biosynth"/>
</dbReference>
<evidence type="ECO:0000256" key="2">
    <source>
        <dbReference type="SAM" id="MobiDB-lite"/>
    </source>
</evidence>
<feature type="transmembrane region" description="Helical" evidence="3">
    <location>
        <begin position="100"/>
        <end position="120"/>
    </location>
</feature>
<feature type="compositionally biased region" description="Basic and acidic residues" evidence="2">
    <location>
        <begin position="149"/>
        <end position="160"/>
    </location>
</feature>
<proteinExistence type="inferred from homology"/>
<evidence type="ECO:0000256" key="1">
    <source>
        <dbReference type="ARBA" id="ARBA00006068"/>
    </source>
</evidence>
<keyword evidence="3" id="KW-0812">Transmembrane</keyword>
<gene>
    <name evidence="5" type="ORF">EII34_11650</name>
</gene>
<protein>
    <submittedName>
        <fullName evidence="5">LytR family transcriptional regulator</fullName>
    </submittedName>
</protein>
<feature type="domain" description="Cell envelope-related transcriptional attenuator" evidence="4">
    <location>
        <begin position="171"/>
        <end position="313"/>
    </location>
</feature>
<evidence type="ECO:0000313" key="5">
    <source>
        <dbReference type="EMBL" id="RRD04032.1"/>
    </source>
</evidence>
<keyword evidence="3" id="KW-1133">Transmembrane helix</keyword>
<evidence type="ECO:0000313" key="6">
    <source>
        <dbReference type="Proteomes" id="UP000280819"/>
    </source>
</evidence>
<feature type="compositionally biased region" description="Pro residues" evidence="2">
    <location>
        <begin position="63"/>
        <end position="87"/>
    </location>
</feature>
<evidence type="ECO:0000256" key="3">
    <source>
        <dbReference type="SAM" id="Phobius"/>
    </source>
</evidence>
<name>A0A3P1T3F7_9ACTN</name>
<evidence type="ECO:0000259" key="4">
    <source>
        <dbReference type="Pfam" id="PF03816"/>
    </source>
</evidence>
<comment type="caution">
    <text evidence="5">The sequence shown here is derived from an EMBL/GenBank/DDBJ whole genome shotgun (WGS) entry which is preliminary data.</text>
</comment>